<organism evidence="3 4">
    <name type="scientific">Cerasicoccus arenae</name>
    <dbReference type="NCBI Taxonomy" id="424488"/>
    <lineage>
        <taxon>Bacteria</taxon>
        <taxon>Pseudomonadati</taxon>
        <taxon>Verrucomicrobiota</taxon>
        <taxon>Opitutia</taxon>
        <taxon>Puniceicoccales</taxon>
        <taxon>Cerasicoccaceae</taxon>
        <taxon>Cerasicoccus</taxon>
    </lineage>
</organism>
<reference evidence="3" key="1">
    <citation type="journal article" date="2014" name="Int. J. Syst. Evol. Microbiol.">
        <title>Complete genome sequence of Corynebacterium casei LMG S-19264T (=DSM 44701T), isolated from a smear-ripened cheese.</title>
        <authorList>
            <consortium name="US DOE Joint Genome Institute (JGI-PGF)"/>
            <person name="Walter F."/>
            <person name="Albersmeier A."/>
            <person name="Kalinowski J."/>
            <person name="Ruckert C."/>
        </authorList>
    </citation>
    <scope>NUCLEOTIDE SEQUENCE</scope>
    <source>
        <strain evidence="3">KCTC 12870</strain>
    </source>
</reference>
<protein>
    <recommendedName>
        <fullName evidence="2">Ice-binding protein C-terminal domain-containing protein</fullName>
    </recommendedName>
</protein>
<evidence type="ECO:0000259" key="2">
    <source>
        <dbReference type="Pfam" id="PF07589"/>
    </source>
</evidence>
<sequence length="250" mass="25965">MIKLQPFRLVIGALFISFCSSLPASTIVTYKLADNGNGIVAPSFSSVVSAGEYDPRTSALGTDGSGSTISGFSTQSTNTYMRATGTTVSSLPSSGTNAYHTFAISIAGLAVDEVLDLTSVSFRYYATGSTSSTTFTMSFFSDAVGFADPDRLGTQTLSGSTLDTAQVIDLTSSNSVAGTAFTGLTNGTDIEFSIYFGDTGSNANNTNAINRIGQDLVISGDVRVVPEPSTYAMIMAGLMAGSVLLRRRLS</sequence>
<keyword evidence="4" id="KW-1185">Reference proteome</keyword>
<comment type="caution">
    <text evidence="3">The sequence shown here is derived from an EMBL/GenBank/DDBJ whole genome shotgun (WGS) entry which is preliminary data.</text>
</comment>
<evidence type="ECO:0000256" key="1">
    <source>
        <dbReference type="SAM" id="SignalP"/>
    </source>
</evidence>
<dbReference type="NCBIfam" id="TIGR02595">
    <property type="entry name" value="PEP_CTERM"/>
    <property type="match status" value="1"/>
</dbReference>
<dbReference type="EMBL" id="BMXG01000001">
    <property type="protein sequence ID" value="GHB91110.1"/>
    <property type="molecule type" value="Genomic_DNA"/>
</dbReference>
<dbReference type="Pfam" id="PF07589">
    <property type="entry name" value="PEP-CTERM"/>
    <property type="match status" value="1"/>
</dbReference>
<name>A0A8J3D926_9BACT</name>
<feature type="chain" id="PRO_5035214446" description="Ice-binding protein C-terminal domain-containing protein" evidence="1">
    <location>
        <begin position="25"/>
        <end position="250"/>
    </location>
</feature>
<proteinExistence type="predicted"/>
<dbReference type="InterPro" id="IPR013424">
    <property type="entry name" value="Ice-binding_C"/>
</dbReference>
<evidence type="ECO:0000313" key="3">
    <source>
        <dbReference type="EMBL" id="GHB91110.1"/>
    </source>
</evidence>
<dbReference type="AlphaFoldDB" id="A0A8J3D926"/>
<accession>A0A8J3D926</accession>
<keyword evidence="1" id="KW-0732">Signal</keyword>
<feature type="domain" description="Ice-binding protein C-terminal" evidence="2">
    <location>
        <begin position="225"/>
        <end position="248"/>
    </location>
</feature>
<feature type="signal peptide" evidence="1">
    <location>
        <begin position="1"/>
        <end position="24"/>
    </location>
</feature>
<dbReference type="Proteomes" id="UP000642829">
    <property type="component" value="Unassembled WGS sequence"/>
</dbReference>
<reference evidence="3" key="2">
    <citation type="submission" date="2020-09" db="EMBL/GenBank/DDBJ databases">
        <authorList>
            <person name="Sun Q."/>
            <person name="Kim S."/>
        </authorList>
    </citation>
    <scope>NUCLEOTIDE SEQUENCE</scope>
    <source>
        <strain evidence="3">KCTC 12870</strain>
    </source>
</reference>
<evidence type="ECO:0000313" key="4">
    <source>
        <dbReference type="Proteomes" id="UP000642829"/>
    </source>
</evidence>
<gene>
    <name evidence="3" type="ORF">GCM10007047_02550</name>
</gene>
<dbReference type="RefSeq" id="WP_189511037.1">
    <property type="nucleotide sequence ID" value="NZ_BMXG01000001.1"/>
</dbReference>